<gene>
    <name evidence="2" type="ORF">NCTC11401_01420</name>
    <name evidence="1" type="ORF">SAMN05421777_1041</name>
</gene>
<dbReference type="EMBL" id="UGGV01000001">
    <property type="protein sequence ID" value="STO24605.1"/>
    <property type="molecule type" value="Genomic_DNA"/>
</dbReference>
<dbReference type="Proteomes" id="UP000254374">
    <property type="component" value="Unassembled WGS sequence"/>
</dbReference>
<evidence type="ECO:0000313" key="2">
    <source>
        <dbReference type="EMBL" id="STO24605.1"/>
    </source>
</evidence>
<dbReference type="RefSeq" id="WP_058468070.1">
    <property type="nucleotide sequence ID" value="NZ_CAAAIX010000057.1"/>
</dbReference>
<evidence type="ECO:0000313" key="1">
    <source>
        <dbReference type="EMBL" id="SIQ87374.1"/>
    </source>
</evidence>
<reference evidence="2 4" key="2">
    <citation type="submission" date="2018-06" db="EMBL/GenBank/DDBJ databases">
        <authorList>
            <consortium name="Pathogen Informatics"/>
            <person name="Doyle S."/>
        </authorList>
    </citation>
    <scope>NUCLEOTIDE SEQUENCE [LARGE SCALE GENOMIC DNA]</scope>
    <source>
        <strain evidence="2 4">NCTC11401</strain>
    </source>
</reference>
<protein>
    <submittedName>
        <fullName evidence="2">Uncharacterized protein</fullName>
    </submittedName>
</protein>
<evidence type="ECO:0000313" key="3">
    <source>
        <dbReference type="Proteomes" id="UP000186808"/>
    </source>
</evidence>
<sequence>MSIGKQFLGFFKTKPPVISKLASTIDHDVPYYRIHGTFPDNGLPIRGNFDRVTIEALANYISGKKPLITYGGTVALDVLFTGFLKDKEIENGMSGLIVGVAERVIELSSLYEPLVDHFIDLNPAISPKKVSSIVKRQEAIIERLPEERIIAYITDLKDFQKGEVVKNHFAEVNSLLPPAVTIHELQDSDFIRDLWEDVIACRDTLKNEY</sequence>
<proteinExistence type="predicted"/>
<dbReference type="AlphaFoldDB" id="A0A377GJA0"/>
<accession>A0A377GJA0</accession>
<keyword evidence="3" id="KW-1185">Reference proteome</keyword>
<dbReference type="OrthoDB" id="5650020at2"/>
<reference evidence="1 3" key="1">
    <citation type="submission" date="2017-01" db="EMBL/GenBank/DDBJ databases">
        <authorList>
            <person name="Varghese N."/>
            <person name="Submissions S."/>
        </authorList>
    </citation>
    <scope>NUCLEOTIDE SEQUENCE [LARGE SCALE GENOMIC DNA]</scope>
    <source>
        <strain evidence="1 3">ATCC 33342</strain>
    </source>
</reference>
<dbReference type="EMBL" id="FTNL01000004">
    <property type="protein sequence ID" value="SIQ87374.1"/>
    <property type="molecule type" value="Genomic_DNA"/>
</dbReference>
<organism evidence="2 4">
    <name type="scientific">Fluoribacter gormanii</name>
    <dbReference type="NCBI Taxonomy" id="464"/>
    <lineage>
        <taxon>Bacteria</taxon>
        <taxon>Pseudomonadati</taxon>
        <taxon>Pseudomonadota</taxon>
        <taxon>Gammaproteobacteria</taxon>
        <taxon>Legionellales</taxon>
        <taxon>Legionellaceae</taxon>
        <taxon>Fluoribacter</taxon>
    </lineage>
</organism>
<name>A0A377GJA0_9GAMM</name>
<dbReference type="Proteomes" id="UP000186808">
    <property type="component" value="Unassembled WGS sequence"/>
</dbReference>
<evidence type="ECO:0000313" key="4">
    <source>
        <dbReference type="Proteomes" id="UP000254374"/>
    </source>
</evidence>